<dbReference type="PANTHER" id="PTHR15599:SF1">
    <property type="entry name" value="RADIAL SPOKE HEAD 14 HOMOLOG"/>
    <property type="match status" value="1"/>
</dbReference>
<evidence type="ECO:0000313" key="1">
    <source>
        <dbReference type="EMBL" id="RTG82531.1"/>
    </source>
</evidence>
<reference evidence="1 2" key="1">
    <citation type="journal article" date="2019" name="PLoS Pathog.">
        <title>Genome sequence of the bovine parasite Schistosoma bovis Tanzania.</title>
        <authorList>
            <person name="Oey H."/>
            <person name="Zakrzewski M."/>
            <person name="Gobert G."/>
            <person name="Gravermann K."/>
            <person name="Stoye J."/>
            <person name="Jones M."/>
            <person name="Mcmanus D."/>
            <person name="Krause L."/>
        </authorList>
    </citation>
    <scope>NUCLEOTIDE SEQUENCE [LARGE SCALE GENOMIC DNA]</scope>
    <source>
        <strain evidence="1 2">TAN1997</strain>
    </source>
</reference>
<keyword evidence="2" id="KW-1185">Reference proteome</keyword>
<protein>
    <recommendedName>
        <fullName evidence="3">Radial spoke head 14</fullName>
    </recommendedName>
</protein>
<evidence type="ECO:0008006" key="3">
    <source>
        <dbReference type="Google" id="ProtNLM"/>
    </source>
</evidence>
<dbReference type="Gene3D" id="1.25.10.10">
    <property type="entry name" value="Leucine-rich Repeat Variant"/>
    <property type="match status" value="1"/>
</dbReference>
<name>A0A430Q4A2_SCHBO</name>
<evidence type="ECO:0000313" key="2">
    <source>
        <dbReference type="Proteomes" id="UP000290809"/>
    </source>
</evidence>
<dbReference type="InterPro" id="IPR042856">
    <property type="entry name" value="RSP14"/>
</dbReference>
<dbReference type="PANTHER" id="PTHR15599">
    <property type="entry name" value="RTDR1"/>
    <property type="match status" value="1"/>
</dbReference>
<gene>
    <name evidence="1" type="ORF">DC041_0008905</name>
</gene>
<sequence length="260" mass="29800">MALAIISLKPPPNVDPTKATLAYGRLAIKRIVRFNTQYSYWIIELKDTDLVTRQRAVKALCDYLHDPEHIEEAINEGCELIFIFKIEHAIGRTATLRHNILESFEPLLDFNQPDIIRLNTHRAIELLTTNLTGVQAVIEAKYIDLLVRCVEKEVDEIKIIVLNTLYHCFSFETEEGLNAGGIPLFTKLLTHSNTEIRTRAAQNILRLCICTTNHGRYTTLNAGAIPLLLNLIDDKCSRVRVNTFKVRIIIHLFQMKFNDY</sequence>
<accession>A0A430Q4A2</accession>
<comment type="caution">
    <text evidence="1">The sequence shown here is derived from an EMBL/GenBank/DDBJ whole genome shotgun (WGS) entry which is preliminary data.</text>
</comment>
<dbReference type="SUPFAM" id="SSF48371">
    <property type="entry name" value="ARM repeat"/>
    <property type="match status" value="1"/>
</dbReference>
<dbReference type="Proteomes" id="UP000290809">
    <property type="component" value="Unassembled WGS sequence"/>
</dbReference>
<proteinExistence type="predicted"/>
<dbReference type="InterPro" id="IPR016024">
    <property type="entry name" value="ARM-type_fold"/>
</dbReference>
<organism evidence="1 2">
    <name type="scientific">Schistosoma bovis</name>
    <name type="common">Blood fluke</name>
    <dbReference type="NCBI Taxonomy" id="6184"/>
    <lineage>
        <taxon>Eukaryota</taxon>
        <taxon>Metazoa</taxon>
        <taxon>Spiralia</taxon>
        <taxon>Lophotrochozoa</taxon>
        <taxon>Platyhelminthes</taxon>
        <taxon>Trematoda</taxon>
        <taxon>Digenea</taxon>
        <taxon>Strigeidida</taxon>
        <taxon>Schistosomatoidea</taxon>
        <taxon>Schistosomatidae</taxon>
        <taxon>Schistosoma</taxon>
    </lineage>
</organism>
<dbReference type="InterPro" id="IPR011989">
    <property type="entry name" value="ARM-like"/>
</dbReference>
<dbReference type="EMBL" id="QMKO01002794">
    <property type="protein sequence ID" value="RTG82531.1"/>
    <property type="molecule type" value="Genomic_DNA"/>
</dbReference>
<dbReference type="AlphaFoldDB" id="A0A430Q4A2"/>
<dbReference type="STRING" id="6184.A0A430Q4A2"/>